<dbReference type="InterPro" id="IPR045851">
    <property type="entry name" value="AMP-bd_C_sf"/>
</dbReference>
<feature type="domain" description="AMP-binding enzyme C-terminal" evidence="3">
    <location>
        <begin position="362"/>
        <end position="431"/>
    </location>
</feature>
<reference evidence="5" key="1">
    <citation type="journal article" date="2003" name="Appl. Microbiol. Biotechnol.">
        <title>The Corynebacterium glutamicum genome: features and impacts on biotechnological processes.</title>
        <authorList>
            <person name="Ikeda M."/>
            <person name="Nakagawa S."/>
        </authorList>
    </citation>
    <scope>NUCLEOTIDE SEQUENCE [LARGE SCALE GENOMIC DNA]</scope>
    <source>
        <strain evidence="5">ATCC 13032 / DSM 20300 / BCRC 11384 / JCM 1318 / LMG 3730 / NCIMB 10025</strain>
    </source>
</reference>
<dbReference type="CDD" id="cd17630">
    <property type="entry name" value="OSB_MenE-like"/>
    <property type="match status" value="1"/>
</dbReference>
<gene>
    <name evidence="4" type="ordered locus">Cgl0450</name>
</gene>
<feature type="domain" description="AMP-dependent synthetase/ligase" evidence="2">
    <location>
        <begin position="125"/>
        <end position="299"/>
    </location>
</feature>
<feature type="region of interest" description="Disordered" evidence="1">
    <location>
        <begin position="42"/>
        <end position="64"/>
    </location>
</feature>
<dbReference type="NCBIfam" id="NF005877">
    <property type="entry name" value="PRK07824.1"/>
    <property type="match status" value="1"/>
</dbReference>
<sequence length="441" mass="46380">MRTSPPASLSPTMVGNSPAQSALARCFSSQLAQVHGASTGFWQNARPKSSATTPNSEPSALESRNMNTRVLEALPVDLADPTAILGDLEDAISGKKTFLPIPVQDKTRAQLLRDSQRVGLAIDPSIALVMATSGSTGTPKGAQLTPLNLVSSADATHQFLGGEGQWLLAMPAHHIAGMQVLLRSLIAGVEPLAIDLSTGFHIDAFAGAAAELKNTGDRVYTSLTPMQLLKAMDSLQGIEALKLFDVILVGGAALSKQARISAEQLDINIVTTYGSSETSGGCVYDGKPIPGAKVRISDERIELGGPMIAQGYRNAPEHPDFANEGWFTTSDSGELHDGILTVTGRVDTVIDSGGLKLHPEVLERAIADIKGVTAACVVGIPDPRLGQAIVAAYSGSISPSEVIEGLDDLPRWQLPKRLKHLESLPSIGPGKADRRAIAKLF</sequence>
<dbReference type="OrthoDB" id="9803968at2"/>
<dbReference type="Gene3D" id="3.30.300.30">
    <property type="match status" value="1"/>
</dbReference>
<dbReference type="HOGENOM" id="CLU_000022_59_3_11"/>
<dbReference type="Pfam" id="PF00501">
    <property type="entry name" value="AMP-binding"/>
    <property type="match status" value="1"/>
</dbReference>
<keyword evidence="4" id="KW-0436">Ligase</keyword>
<evidence type="ECO:0000313" key="5">
    <source>
        <dbReference type="Proteomes" id="UP000000582"/>
    </source>
</evidence>
<proteinExistence type="predicted"/>
<dbReference type="PROSITE" id="PS00455">
    <property type="entry name" value="AMP_BINDING"/>
    <property type="match status" value="1"/>
</dbReference>
<dbReference type="InterPro" id="IPR025110">
    <property type="entry name" value="AMP-bd_C"/>
</dbReference>
<dbReference type="BioCyc" id="CORYNE:G18NG-10007-MONOMER"/>
<evidence type="ECO:0000259" key="3">
    <source>
        <dbReference type="Pfam" id="PF13193"/>
    </source>
</evidence>
<dbReference type="PANTHER" id="PTHR43201:SF32">
    <property type="entry name" value="2-SUCCINYLBENZOATE--COA LIGASE, CHLOROPLASTIC_PEROXISOMAL"/>
    <property type="match status" value="1"/>
</dbReference>
<name>Q8NT60_CORGL</name>
<dbReference type="PANTHER" id="PTHR43201">
    <property type="entry name" value="ACYL-COA SYNTHETASE"/>
    <property type="match status" value="1"/>
</dbReference>
<evidence type="ECO:0000259" key="2">
    <source>
        <dbReference type="Pfam" id="PF00501"/>
    </source>
</evidence>
<dbReference type="GO" id="GO:0031956">
    <property type="term" value="F:medium-chain fatty acid-CoA ligase activity"/>
    <property type="evidence" value="ECO:0007669"/>
    <property type="project" value="TreeGrafter"/>
</dbReference>
<dbReference type="KEGG" id="cgl:Cgl0450"/>
<dbReference type="InterPro" id="IPR000873">
    <property type="entry name" value="AMP-dep_synth/lig_dom"/>
</dbReference>
<dbReference type="InterPro" id="IPR020845">
    <property type="entry name" value="AMP-binding_CS"/>
</dbReference>
<dbReference type="InterPro" id="IPR042099">
    <property type="entry name" value="ANL_N_sf"/>
</dbReference>
<organism evidence="4 5">
    <name type="scientific">Corynebacterium glutamicum (strain ATCC 13032 / DSM 20300 / JCM 1318 / BCRC 11384 / CCUG 27702 / LMG 3730 / NBRC 12168 / NCIMB 10025 / NRRL B-2784 / 534)</name>
    <dbReference type="NCBI Taxonomy" id="196627"/>
    <lineage>
        <taxon>Bacteria</taxon>
        <taxon>Bacillati</taxon>
        <taxon>Actinomycetota</taxon>
        <taxon>Actinomycetes</taxon>
        <taxon>Mycobacteriales</taxon>
        <taxon>Corynebacteriaceae</taxon>
        <taxon>Corynebacterium</taxon>
    </lineage>
</organism>
<keyword evidence="5" id="KW-1185">Reference proteome</keyword>
<dbReference type="EMBL" id="BA000036">
    <property type="protein sequence ID" value="BAB97843.1"/>
    <property type="molecule type" value="Genomic_DNA"/>
</dbReference>
<dbReference type="Gene3D" id="3.40.50.12780">
    <property type="entry name" value="N-terminal domain of ligase-like"/>
    <property type="match status" value="1"/>
</dbReference>
<dbReference type="Proteomes" id="UP000000582">
    <property type="component" value="Chromosome"/>
</dbReference>
<dbReference type="GO" id="GO:0006631">
    <property type="term" value="P:fatty acid metabolic process"/>
    <property type="evidence" value="ECO:0007669"/>
    <property type="project" value="TreeGrafter"/>
</dbReference>
<dbReference type="Pfam" id="PF13193">
    <property type="entry name" value="AMP-binding_C"/>
    <property type="match status" value="1"/>
</dbReference>
<dbReference type="PATRIC" id="fig|196627.13.peg.449"/>
<dbReference type="STRING" id="196627.cg0533"/>
<evidence type="ECO:0000256" key="1">
    <source>
        <dbReference type="SAM" id="MobiDB-lite"/>
    </source>
</evidence>
<dbReference type="eggNOG" id="COG0318">
    <property type="taxonomic scope" value="Bacteria"/>
</dbReference>
<protein>
    <submittedName>
        <fullName evidence="4">Acyl-CoA synthetases (AMP-forming)/AMP-acid ligases II</fullName>
    </submittedName>
</protein>
<evidence type="ECO:0000313" key="4">
    <source>
        <dbReference type="EMBL" id="BAB97843.1"/>
    </source>
</evidence>
<dbReference type="AlphaFoldDB" id="Q8NT60"/>
<dbReference type="SUPFAM" id="SSF56801">
    <property type="entry name" value="Acetyl-CoA synthetase-like"/>
    <property type="match status" value="1"/>
</dbReference>
<accession>Q8NT60</accession>